<dbReference type="Proteomes" id="UP000799118">
    <property type="component" value="Unassembled WGS sequence"/>
</dbReference>
<sequence>MELFRIIEISPSLCEVTYRPGNFSGRTILLGHLISVVLGNNPFRTENPAKRSAHWPTYYTWRDVELCDLGFVRKPTVNTLPKYSLISLSLEQRRFSMSDQMDDLSAILYGMPSEPGLENMEELCAGVAIQLRRNLWDIHKYMLVLLSKFSQNVYSRPLPVALETSRGQNAHKEYRLFKLDMLEFLGLPQEEELDLSTEVMPIWEERHEEEFAVAVRYMAKLCPSLQEFVWYFGGVEQEYKLDSWRWKIHRNKDGSLNQVSGKLFWPESCRPPFPSFREFALVGEERRRAEEHGWPRTAFSEQFSDPRT</sequence>
<organism evidence="1 2">
    <name type="scientific">Gymnopus androsaceus JB14</name>
    <dbReference type="NCBI Taxonomy" id="1447944"/>
    <lineage>
        <taxon>Eukaryota</taxon>
        <taxon>Fungi</taxon>
        <taxon>Dikarya</taxon>
        <taxon>Basidiomycota</taxon>
        <taxon>Agaricomycotina</taxon>
        <taxon>Agaricomycetes</taxon>
        <taxon>Agaricomycetidae</taxon>
        <taxon>Agaricales</taxon>
        <taxon>Marasmiineae</taxon>
        <taxon>Omphalotaceae</taxon>
        <taxon>Gymnopus</taxon>
    </lineage>
</organism>
<evidence type="ECO:0000313" key="1">
    <source>
        <dbReference type="EMBL" id="KAE9406342.1"/>
    </source>
</evidence>
<protein>
    <submittedName>
        <fullName evidence="1">Uncharacterized protein</fullName>
    </submittedName>
</protein>
<evidence type="ECO:0000313" key="2">
    <source>
        <dbReference type="Proteomes" id="UP000799118"/>
    </source>
</evidence>
<name>A0A6A4I3C8_9AGAR</name>
<gene>
    <name evidence="1" type="ORF">BT96DRAFT_915333</name>
</gene>
<keyword evidence="2" id="KW-1185">Reference proteome</keyword>
<dbReference type="EMBL" id="ML769402">
    <property type="protein sequence ID" value="KAE9406342.1"/>
    <property type="molecule type" value="Genomic_DNA"/>
</dbReference>
<dbReference type="AlphaFoldDB" id="A0A6A4I3C8"/>
<proteinExistence type="predicted"/>
<dbReference type="OrthoDB" id="2780168at2759"/>
<reference evidence="1" key="1">
    <citation type="journal article" date="2019" name="Environ. Microbiol.">
        <title>Fungal ecological strategies reflected in gene transcription - a case study of two litter decomposers.</title>
        <authorList>
            <person name="Barbi F."/>
            <person name="Kohler A."/>
            <person name="Barry K."/>
            <person name="Baskaran P."/>
            <person name="Daum C."/>
            <person name="Fauchery L."/>
            <person name="Ihrmark K."/>
            <person name="Kuo A."/>
            <person name="LaButti K."/>
            <person name="Lipzen A."/>
            <person name="Morin E."/>
            <person name="Grigoriev I.V."/>
            <person name="Henrissat B."/>
            <person name="Lindahl B."/>
            <person name="Martin F."/>
        </authorList>
    </citation>
    <scope>NUCLEOTIDE SEQUENCE</scope>
    <source>
        <strain evidence="1">JB14</strain>
    </source>
</reference>
<accession>A0A6A4I3C8</accession>